<evidence type="ECO:0000256" key="5">
    <source>
        <dbReference type="ARBA" id="ARBA00023242"/>
    </source>
</evidence>
<dbReference type="EMBL" id="CVMT01000002">
    <property type="protein sequence ID" value="CRG86174.1"/>
    <property type="molecule type" value="Genomic_DNA"/>
</dbReference>
<dbReference type="PANTHER" id="PTHR12265">
    <property type="entry name" value="TRANSMEMBRANE PROTEIN 53"/>
    <property type="match status" value="1"/>
</dbReference>
<dbReference type="PANTHER" id="PTHR12265:SF30">
    <property type="entry name" value="TRANSMEMBRANE PROTEIN 53"/>
    <property type="match status" value="1"/>
</dbReference>
<keyword evidence="4" id="KW-0472">Membrane</keyword>
<comment type="subcellular location">
    <subcellularLocation>
        <location evidence="6">Endomembrane system</location>
        <topology evidence="6">Single-pass membrane protein</topology>
    </subcellularLocation>
    <subcellularLocation>
        <location evidence="1">Nucleus membrane</location>
    </subcellularLocation>
</comment>
<evidence type="ECO:0000313" key="7">
    <source>
        <dbReference type="EMBL" id="CRG86174.1"/>
    </source>
</evidence>
<accession>A0A0U1LS11</accession>
<proteinExistence type="predicted"/>
<evidence type="ECO:0000313" key="8">
    <source>
        <dbReference type="Proteomes" id="UP000054383"/>
    </source>
</evidence>
<evidence type="ECO:0000256" key="2">
    <source>
        <dbReference type="ARBA" id="ARBA00022692"/>
    </source>
</evidence>
<gene>
    <name evidence="7" type="ORF">PISL3812_03177</name>
</gene>
<protein>
    <recommendedName>
        <fullName evidence="9">Transmembrane protein 53</fullName>
    </recommendedName>
</protein>
<keyword evidence="2" id="KW-0812">Transmembrane</keyword>
<dbReference type="Proteomes" id="UP000054383">
    <property type="component" value="Unassembled WGS sequence"/>
</dbReference>
<organism evidence="7 8">
    <name type="scientific">Talaromyces islandicus</name>
    <name type="common">Penicillium islandicum</name>
    <dbReference type="NCBI Taxonomy" id="28573"/>
    <lineage>
        <taxon>Eukaryota</taxon>
        <taxon>Fungi</taxon>
        <taxon>Dikarya</taxon>
        <taxon>Ascomycota</taxon>
        <taxon>Pezizomycotina</taxon>
        <taxon>Eurotiomycetes</taxon>
        <taxon>Eurotiomycetidae</taxon>
        <taxon>Eurotiales</taxon>
        <taxon>Trichocomaceae</taxon>
        <taxon>Talaromyces</taxon>
        <taxon>Talaromyces sect. Islandici</taxon>
    </lineage>
</organism>
<dbReference type="OrthoDB" id="77878at2759"/>
<keyword evidence="8" id="KW-1185">Reference proteome</keyword>
<keyword evidence="5" id="KW-0539">Nucleus</keyword>
<evidence type="ECO:0000256" key="6">
    <source>
        <dbReference type="ARBA" id="ARBA00037847"/>
    </source>
</evidence>
<reference evidence="7 8" key="1">
    <citation type="submission" date="2015-04" db="EMBL/GenBank/DDBJ databases">
        <authorList>
            <person name="Syromyatnikov M.Y."/>
            <person name="Popov V.N."/>
        </authorList>
    </citation>
    <scope>NUCLEOTIDE SEQUENCE [LARGE SCALE GENOMIC DNA]</scope>
    <source>
        <strain evidence="7">WF-38-12</strain>
    </source>
</reference>
<name>A0A0U1LS11_TALIS</name>
<dbReference type="Pfam" id="PF05705">
    <property type="entry name" value="DUF829"/>
    <property type="match status" value="1"/>
</dbReference>
<evidence type="ECO:0008006" key="9">
    <source>
        <dbReference type="Google" id="ProtNLM"/>
    </source>
</evidence>
<evidence type="ECO:0000256" key="3">
    <source>
        <dbReference type="ARBA" id="ARBA00022989"/>
    </source>
</evidence>
<evidence type="ECO:0000256" key="4">
    <source>
        <dbReference type="ARBA" id="ARBA00023136"/>
    </source>
</evidence>
<sequence length="280" mass="31163">MPISFQDLKSLGTRVSLYTPQPSAPDQLVIICGWADGGRRAIARYIDLYTTIAPETRILLIQCSALDLVSPYAWQQASIKPAVQFLLDDGLLQRKHKSTGAAPKVLLHSFSNGGGLTATQLFILIREATNAPLPLVGIIMDSSPDGGTYRQTHLAVVVSKPRSMVQRAAVSLLGHAILLPIWASYLVGREENSQTVMRRVFLDREYVDTTSICYLYSKDDLVTNWTCVRMHAEEARKKGWVVDELEFFGSSHCAHISVDKERYAAAIVKMWTGLRRDSKI</sequence>
<evidence type="ECO:0000256" key="1">
    <source>
        <dbReference type="ARBA" id="ARBA00004126"/>
    </source>
</evidence>
<dbReference type="AlphaFoldDB" id="A0A0U1LS11"/>
<dbReference type="OMA" id="DERRYWD"/>
<dbReference type="GO" id="GO:0031965">
    <property type="term" value="C:nuclear membrane"/>
    <property type="evidence" value="ECO:0007669"/>
    <property type="project" value="UniProtKB-SubCell"/>
</dbReference>
<dbReference type="InterPro" id="IPR008547">
    <property type="entry name" value="DUF829_TMEM53"/>
</dbReference>
<keyword evidence="3" id="KW-1133">Transmembrane helix</keyword>